<name>A0A371EIU0_MUCPR</name>
<evidence type="ECO:0000313" key="2">
    <source>
        <dbReference type="Proteomes" id="UP000257109"/>
    </source>
</evidence>
<dbReference type="AlphaFoldDB" id="A0A371EIU0"/>
<gene>
    <name evidence="1" type="ORF">CR513_55331</name>
</gene>
<keyword evidence="2" id="KW-1185">Reference proteome</keyword>
<reference evidence="1" key="1">
    <citation type="submission" date="2018-05" db="EMBL/GenBank/DDBJ databases">
        <title>Draft genome of Mucuna pruriens seed.</title>
        <authorList>
            <person name="Nnadi N.E."/>
            <person name="Vos R."/>
            <person name="Hasami M.H."/>
            <person name="Devisetty U.K."/>
            <person name="Aguiy J.C."/>
        </authorList>
    </citation>
    <scope>NUCLEOTIDE SEQUENCE [LARGE SCALE GENOMIC DNA]</scope>
    <source>
        <strain evidence="1">JCA_2017</strain>
    </source>
</reference>
<organism evidence="1 2">
    <name type="scientific">Mucuna pruriens</name>
    <name type="common">Velvet bean</name>
    <name type="synonym">Dolichos pruriens</name>
    <dbReference type="NCBI Taxonomy" id="157652"/>
    <lineage>
        <taxon>Eukaryota</taxon>
        <taxon>Viridiplantae</taxon>
        <taxon>Streptophyta</taxon>
        <taxon>Embryophyta</taxon>
        <taxon>Tracheophyta</taxon>
        <taxon>Spermatophyta</taxon>
        <taxon>Magnoliopsida</taxon>
        <taxon>eudicotyledons</taxon>
        <taxon>Gunneridae</taxon>
        <taxon>Pentapetalae</taxon>
        <taxon>rosids</taxon>
        <taxon>fabids</taxon>
        <taxon>Fabales</taxon>
        <taxon>Fabaceae</taxon>
        <taxon>Papilionoideae</taxon>
        <taxon>50 kb inversion clade</taxon>
        <taxon>NPAAA clade</taxon>
        <taxon>indigoferoid/millettioid clade</taxon>
        <taxon>Phaseoleae</taxon>
        <taxon>Mucuna</taxon>
    </lineage>
</organism>
<sequence>MPMRNRSLSRIFVRTPALSILVPGIPLNICGNSITKSVRTPSILRIGCGNTDSSRRVRDLDPAFQQFPLRILAINFQKRPVPFKLPTKVTGIGHRTNFERVLYSNFCDLSPSRLLTSNPCDTREVSSRVSSGGPLNEDTTTYWAF</sequence>
<feature type="non-terminal residue" evidence="1">
    <location>
        <position position="1"/>
    </location>
</feature>
<proteinExistence type="predicted"/>
<dbReference type="EMBL" id="QJKJ01013654">
    <property type="protein sequence ID" value="RDX65962.1"/>
    <property type="molecule type" value="Genomic_DNA"/>
</dbReference>
<comment type="caution">
    <text evidence="1">The sequence shown here is derived from an EMBL/GenBank/DDBJ whole genome shotgun (WGS) entry which is preliminary data.</text>
</comment>
<dbReference type="Proteomes" id="UP000257109">
    <property type="component" value="Unassembled WGS sequence"/>
</dbReference>
<protein>
    <submittedName>
        <fullName evidence="1">Uncharacterized protein</fullName>
    </submittedName>
</protein>
<evidence type="ECO:0000313" key="1">
    <source>
        <dbReference type="EMBL" id="RDX65962.1"/>
    </source>
</evidence>
<accession>A0A371EIU0</accession>